<gene>
    <name evidence="1" type="ORF">FA13DRAFT_934160</name>
</gene>
<proteinExistence type="predicted"/>
<accession>A0A4Y7SZV7</accession>
<dbReference type="EMBL" id="QPFP01000040">
    <property type="protein sequence ID" value="TEB27403.1"/>
    <property type="molecule type" value="Genomic_DNA"/>
</dbReference>
<reference evidence="1 2" key="1">
    <citation type="journal article" date="2019" name="Nat. Ecol. Evol.">
        <title>Megaphylogeny resolves global patterns of mushroom evolution.</title>
        <authorList>
            <person name="Varga T."/>
            <person name="Krizsan K."/>
            <person name="Foldi C."/>
            <person name="Dima B."/>
            <person name="Sanchez-Garcia M."/>
            <person name="Sanchez-Ramirez S."/>
            <person name="Szollosi G.J."/>
            <person name="Szarkandi J.G."/>
            <person name="Papp V."/>
            <person name="Albert L."/>
            <person name="Andreopoulos W."/>
            <person name="Angelini C."/>
            <person name="Antonin V."/>
            <person name="Barry K.W."/>
            <person name="Bougher N.L."/>
            <person name="Buchanan P."/>
            <person name="Buyck B."/>
            <person name="Bense V."/>
            <person name="Catcheside P."/>
            <person name="Chovatia M."/>
            <person name="Cooper J."/>
            <person name="Damon W."/>
            <person name="Desjardin D."/>
            <person name="Finy P."/>
            <person name="Geml J."/>
            <person name="Haridas S."/>
            <person name="Hughes K."/>
            <person name="Justo A."/>
            <person name="Karasinski D."/>
            <person name="Kautmanova I."/>
            <person name="Kiss B."/>
            <person name="Kocsube S."/>
            <person name="Kotiranta H."/>
            <person name="LaButti K.M."/>
            <person name="Lechner B.E."/>
            <person name="Liimatainen K."/>
            <person name="Lipzen A."/>
            <person name="Lukacs Z."/>
            <person name="Mihaltcheva S."/>
            <person name="Morgado L.N."/>
            <person name="Niskanen T."/>
            <person name="Noordeloos M.E."/>
            <person name="Ohm R.A."/>
            <person name="Ortiz-Santana B."/>
            <person name="Ovrebo C."/>
            <person name="Racz N."/>
            <person name="Riley R."/>
            <person name="Savchenko A."/>
            <person name="Shiryaev A."/>
            <person name="Soop K."/>
            <person name="Spirin V."/>
            <person name="Szebenyi C."/>
            <person name="Tomsovsky M."/>
            <person name="Tulloss R.E."/>
            <person name="Uehling J."/>
            <person name="Grigoriev I.V."/>
            <person name="Vagvolgyi C."/>
            <person name="Papp T."/>
            <person name="Martin F.M."/>
            <person name="Miettinen O."/>
            <person name="Hibbett D.S."/>
            <person name="Nagy L.G."/>
        </authorList>
    </citation>
    <scope>NUCLEOTIDE SEQUENCE [LARGE SCALE GENOMIC DNA]</scope>
    <source>
        <strain evidence="1 2">FP101781</strain>
    </source>
</reference>
<dbReference type="Proteomes" id="UP000298030">
    <property type="component" value="Unassembled WGS sequence"/>
</dbReference>
<evidence type="ECO:0000313" key="2">
    <source>
        <dbReference type="Proteomes" id="UP000298030"/>
    </source>
</evidence>
<keyword evidence="2" id="KW-1185">Reference proteome</keyword>
<protein>
    <submittedName>
        <fullName evidence="1">Uncharacterized protein</fullName>
    </submittedName>
</protein>
<dbReference type="AlphaFoldDB" id="A0A4Y7SZV7"/>
<organism evidence="1 2">
    <name type="scientific">Coprinellus micaceus</name>
    <name type="common">Glistening ink-cap mushroom</name>
    <name type="synonym">Coprinus micaceus</name>
    <dbReference type="NCBI Taxonomy" id="71717"/>
    <lineage>
        <taxon>Eukaryota</taxon>
        <taxon>Fungi</taxon>
        <taxon>Dikarya</taxon>
        <taxon>Basidiomycota</taxon>
        <taxon>Agaricomycotina</taxon>
        <taxon>Agaricomycetes</taxon>
        <taxon>Agaricomycetidae</taxon>
        <taxon>Agaricales</taxon>
        <taxon>Agaricineae</taxon>
        <taxon>Psathyrellaceae</taxon>
        <taxon>Coprinellus</taxon>
    </lineage>
</organism>
<name>A0A4Y7SZV7_COPMI</name>
<sequence>MSFSAVAAMVRLGKKYDIPHLRDEGLARLKLQFPTRLEDFEKLSPTDYTHIKHTSGVSPSPSSSSPMSVIFAPSYLPYTLWSLGTW</sequence>
<evidence type="ECO:0000313" key="1">
    <source>
        <dbReference type="EMBL" id="TEB27403.1"/>
    </source>
</evidence>
<comment type="caution">
    <text evidence="1">The sequence shown here is derived from an EMBL/GenBank/DDBJ whole genome shotgun (WGS) entry which is preliminary data.</text>
</comment>